<reference evidence="3 4" key="1">
    <citation type="submission" date="2020-05" db="EMBL/GenBank/DDBJ databases">
        <title>Aquincola sp. isolate from soil.</title>
        <authorList>
            <person name="Han J."/>
            <person name="Kim D.-U."/>
        </authorList>
    </citation>
    <scope>NUCLEOTIDE SEQUENCE [LARGE SCALE GENOMIC DNA]</scope>
    <source>
        <strain evidence="3 4">S2</strain>
    </source>
</reference>
<evidence type="ECO:0000256" key="1">
    <source>
        <dbReference type="SAM" id="SignalP"/>
    </source>
</evidence>
<evidence type="ECO:0000313" key="2">
    <source>
        <dbReference type="EMBL" id="NRF72352.1"/>
    </source>
</evidence>
<keyword evidence="1" id="KW-0732">Signal</keyword>
<protein>
    <submittedName>
        <fullName evidence="3">Uncharacterized protein</fullName>
    </submittedName>
</protein>
<gene>
    <name evidence="2" type="ORF">HLB44_35780</name>
    <name evidence="3" type="ORF">HLB44_35790</name>
</gene>
<dbReference type="Proteomes" id="UP000737171">
    <property type="component" value="Unassembled WGS sequence"/>
</dbReference>
<feature type="signal peptide" evidence="1">
    <location>
        <begin position="1"/>
        <end position="30"/>
    </location>
</feature>
<proteinExistence type="predicted"/>
<dbReference type="EMBL" id="JABRWJ010000023">
    <property type="protein sequence ID" value="NRF72352.1"/>
    <property type="molecule type" value="Genomic_DNA"/>
</dbReference>
<name>A0ABX2EVA1_9BURK</name>
<evidence type="ECO:0000313" key="3">
    <source>
        <dbReference type="EMBL" id="NRF72354.1"/>
    </source>
</evidence>
<feature type="chain" id="PRO_5045033938" evidence="1">
    <location>
        <begin position="31"/>
        <end position="59"/>
    </location>
</feature>
<sequence>MFKQISTQATAFGLAALVTLATLGSMSALANHSVATEMARADSTPVQQVVIVGKRDVRG</sequence>
<dbReference type="RefSeq" id="WP_173135421.1">
    <property type="nucleotide sequence ID" value="NZ_JABRWJ010000023.1"/>
</dbReference>
<evidence type="ECO:0000313" key="4">
    <source>
        <dbReference type="Proteomes" id="UP000737171"/>
    </source>
</evidence>
<dbReference type="EMBL" id="JABRWJ010000023">
    <property type="protein sequence ID" value="NRF72354.1"/>
    <property type="molecule type" value="Genomic_DNA"/>
</dbReference>
<keyword evidence="4" id="KW-1185">Reference proteome</keyword>
<organism evidence="3 4">
    <name type="scientific">Pseudaquabacterium terrae</name>
    <dbReference type="NCBI Taxonomy" id="2732868"/>
    <lineage>
        <taxon>Bacteria</taxon>
        <taxon>Pseudomonadati</taxon>
        <taxon>Pseudomonadota</taxon>
        <taxon>Betaproteobacteria</taxon>
        <taxon>Burkholderiales</taxon>
        <taxon>Sphaerotilaceae</taxon>
        <taxon>Pseudaquabacterium</taxon>
    </lineage>
</organism>
<accession>A0ABX2EVA1</accession>
<comment type="caution">
    <text evidence="3">The sequence shown here is derived from an EMBL/GenBank/DDBJ whole genome shotgun (WGS) entry which is preliminary data.</text>
</comment>